<accession>A0A8H7CPD8</accession>
<dbReference type="EMBL" id="JACAZH010000025">
    <property type="protein sequence ID" value="KAF7342658.1"/>
    <property type="molecule type" value="Genomic_DNA"/>
</dbReference>
<keyword evidence="2" id="KW-0456">Lyase</keyword>
<comment type="similarity">
    <text evidence="1">Belongs to the trichodiene synthase family.</text>
</comment>
<dbReference type="SUPFAM" id="SSF48576">
    <property type="entry name" value="Terpenoid synthases"/>
    <property type="match status" value="1"/>
</dbReference>
<reference evidence="3" key="1">
    <citation type="submission" date="2020-05" db="EMBL/GenBank/DDBJ databases">
        <title>Mycena genomes resolve the evolution of fungal bioluminescence.</title>
        <authorList>
            <person name="Tsai I.J."/>
        </authorList>
    </citation>
    <scope>NUCLEOTIDE SEQUENCE</scope>
    <source>
        <strain evidence="3">160909Yilan</strain>
    </source>
</reference>
<dbReference type="InterPro" id="IPR024652">
    <property type="entry name" value="Trichodiene_synth"/>
</dbReference>
<proteinExistence type="inferred from homology"/>
<comment type="caution">
    <text evidence="3">The sequence shown here is derived from an EMBL/GenBank/DDBJ whole genome shotgun (WGS) entry which is preliminary data.</text>
</comment>
<evidence type="ECO:0000313" key="3">
    <source>
        <dbReference type="EMBL" id="KAF7342658.1"/>
    </source>
</evidence>
<dbReference type="OrthoDB" id="2998174at2759"/>
<evidence type="ECO:0000313" key="4">
    <source>
        <dbReference type="Proteomes" id="UP000623467"/>
    </source>
</evidence>
<evidence type="ECO:0000256" key="2">
    <source>
        <dbReference type="ARBA" id="ARBA00023239"/>
    </source>
</evidence>
<protein>
    <submittedName>
        <fullName evidence="3">Terpenoid synthase</fullName>
    </submittedName>
</protein>
<dbReference type="SFLD" id="SFLDG01021">
    <property type="entry name" value="Trichodiene_Synthase_Like"/>
    <property type="match status" value="1"/>
</dbReference>
<dbReference type="InterPro" id="IPR008949">
    <property type="entry name" value="Isoprenoid_synthase_dom_sf"/>
</dbReference>
<sequence>MATSIVGPEKSSHIALPINTDCLQTSIQGGDTLGLRAIIGTMLDLVGYQPSNNPCIVRSTTKTLEKAIAEEVGSWNIDGGHGGAVLASNTKKAVSLIQFWYPHHSFEVKFAFGLCAWFFFYIDDCVSAEALEDYQRNLLLGRPQADPALARYHEVLAKVYDHWDPVCANFMICSAMDFVSGTIVENRPETMALTVLPTAPSWPKYLRAKSGIGSGAACALFPRNIHPDISAYIQVLPDIDDFTCLVNDILSFYKEELAGETGNYVHFRSKTSLKTPEQVLVEMVHEVGDIHTRVAATLGGHPEALAAWTTFETGFMCVTLLLRFALNADYDRSWHLSIERYKLSQLGFQ</sequence>
<organism evidence="3 4">
    <name type="scientific">Mycena sanguinolenta</name>
    <dbReference type="NCBI Taxonomy" id="230812"/>
    <lineage>
        <taxon>Eukaryota</taxon>
        <taxon>Fungi</taxon>
        <taxon>Dikarya</taxon>
        <taxon>Basidiomycota</taxon>
        <taxon>Agaricomycotina</taxon>
        <taxon>Agaricomycetes</taxon>
        <taxon>Agaricomycetidae</taxon>
        <taxon>Agaricales</taxon>
        <taxon>Marasmiineae</taxon>
        <taxon>Mycenaceae</taxon>
        <taxon>Mycena</taxon>
    </lineage>
</organism>
<evidence type="ECO:0000256" key="1">
    <source>
        <dbReference type="ARBA" id="ARBA00007946"/>
    </source>
</evidence>
<gene>
    <name evidence="3" type="ORF">MSAN_02022800</name>
</gene>
<keyword evidence="4" id="KW-1185">Reference proteome</keyword>
<dbReference type="SFLD" id="SFLDS00005">
    <property type="entry name" value="Isoprenoid_Synthase_Type_I"/>
    <property type="match status" value="1"/>
</dbReference>
<dbReference type="Pfam" id="PF06330">
    <property type="entry name" value="TRI5"/>
    <property type="match status" value="1"/>
</dbReference>
<dbReference type="GO" id="GO:0016838">
    <property type="term" value="F:carbon-oxygen lyase activity, acting on phosphates"/>
    <property type="evidence" value="ECO:0007669"/>
    <property type="project" value="InterPro"/>
</dbReference>
<dbReference type="Gene3D" id="1.10.600.10">
    <property type="entry name" value="Farnesyl Diphosphate Synthase"/>
    <property type="match status" value="1"/>
</dbReference>
<dbReference type="Proteomes" id="UP000623467">
    <property type="component" value="Unassembled WGS sequence"/>
</dbReference>
<dbReference type="AlphaFoldDB" id="A0A8H7CPD8"/>
<name>A0A8H7CPD8_9AGAR</name>